<dbReference type="PROSITE" id="PS00211">
    <property type="entry name" value="ABC_TRANSPORTER_1"/>
    <property type="match status" value="1"/>
</dbReference>
<dbReference type="Gene3D" id="3.40.50.300">
    <property type="entry name" value="P-loop containing nucleotide triphosphate hydrolases"/>
    <property type="match status" value="1"/>
</dbReference>
<feature type="domain" description="ABC transporter" evidence="10">
    <location>
        <begin position="4"/>
        <end position="234"/>
    </location>
</feature>
<dbReference type="InterPro" id="IPR003593">
    <property type="entry name" value="AAA+_ATPase"/>
</dbReference>
<reference evidence="11 12" key="1">
    <citation type="submission" date="2016-12" db="EMBL/GenBank/DDBJ databases">
        <title>Amycolatopsis keratiniphila subsp. keratiniphila genome sequencing and assembly.</title>
        <authorList>
            <person name="Mayilraj S."/>
            <person name="Kaur N."/>
        </authorList>
    </citation>
    <scope>NUCLEOTIDE SEQUENCE [LARGE SCALE GENOMIC DNA]</scope>
    <source>
        <strain evidence="11 12">DSM 44409</strain>
    </source>
</reference>
<dbReference type="SMART" id="SM00382">
    <property type="entry name" value="AAA"/>
    <property type="match status" value="1"/>
</dbReference>
<dbReference type="AlphaFoldDB" id="A0A1W2LMB0"/>
<evidence type="ECO:0000259" key="10">
    <source>
        <dbReference type="PROSITE" id="PS50893"/>
    </source>
</evidence>
<dbReference type="InterPro" id="IPR050093">
    <property type="entry name" value="ABC_SmlMolc_Importer"/>
</dbReference>
<dbReference type="OrthoDB" id="9802264at2"/>
<sequence length="338" mass="34954">MSGLDVKGLIAGYGPEPVLRGLDLRVPEGGLVAVLGPSGCGKTTLLRVLAGFHPVRDGEVHLGGRLLAGGSAHVPPERRGIGIVPQEGALFPHLSVAGNVGFGLSRAGRRDGRIGELLDLVGLSGYEARKPGELSGGQQRRVALARALAPRPGVVLMDEPFSSLDASLRDELRVDVRAALRAFGATALLVTHDQEEALGMADLVAVLRDGVVAQLGTPQEIYARPADLGVALFVGEAVTFPGHAENGTVDTPLGRLPVQGTGGGTVLLRPEQVHVGADGVPATVDDVRFHGHDATVSLRLAGGERVRQRVQGPLGISPGDEVRVRVSGPALFFAGEPA</sequence>
<keyword evidence="1" id="KW-0813">Transport</keyword>
<evidence type="ECO:0000256" key="8">
    <source>
        <dbReference type="ARBA" id="ARBA00023136"/>
    </source>
</evidence>
<evidence type="ECO:0000313" key="12">
    <source>
        <dbReference type="Proteomes" id="UP000076660"/>
    </source>
</evidence>
<dbReference type="GO" id="GO:0015418">
    <property type="term" value="F:ABC-type quaternary ammonium compound transporting activity"/>
    <property type="evidence" value="ECO:0007669"/>
    <property type="project" value="UniProtKB-EC"/>
</dbReference>
<keyword evidence="8" id="KW-0472">Membrane</keyword>
<evidence type="ECO:0000256" key="4">
    <source>
        <dbReference type="ARBA" id="ARBA00022741"/>
    </source>
</evidence>
<keyword evidence="6" id="KW-0408">Iron</keyword>
<dbReference type="EC" id="7.6.2.9" evidence="9"/>
<evidence type="ECO:0000256" key="1">
    <source>
        <dbReference type="ARBA" id="ARBA00022448"/>
    </source>
</evidence>
<dbReference type="InterPro" id="IPR015853">
    <property type="entry name" value="ABC_transpr_FbpC"/>
</dbReference>
<dbReference type="InterPro" id="IPR013611">
    <property type="entry name" value="Transp-assoc_OB_typ2"/>
</dbReference>
<name>A0A1W2LMB0_9PSEU</name>
<dbReference type="FunFam" id="3.40.50.300:FF:000425">
    <property type="entry name" value="Probable ABC transporter, ATP-binding subunit"/>
    <property type="match status" value="1"/>
</dbReference>
<organism evidence="11 12">
    <name type="scientific">Amycolatopsis keratiniphila subsp. keratiniphila</name>
    <dbReference type="NCBI Taxonomy" id="227715"/>
    <lineage>
        <taxon>Bacteria</taxon>
        <taxon>Bacillati</taxon>
        <taxon>Actinomycetota</taxon>
        <taxon>Actinomycetes</taxon>
        <taxon>Pseudonocardiales</taxon>
        <taxon>Pseudonocardiaceae</taxon>
        <taxon>Amycolatopsis</taxon>
        <taxon>Amycolatopsis japonica group</taxon>
    </lineage>
</organism>
<comment type="caution">
    <text evidence="11">The sequence shown here is derived from an EMBL/GenBank/DDBJ whole genome shotgun (WGS) entry which is preliminary data.</text>
</comment>
<dbReference type="SUPFAM" id="SSF50331">
    <property type="entry name" value="MOP-like"/>
    <property type="match status" value="1"/>
</dbReference>
<dbReference type="GO" id="GO:0016887">
    <property type="term" value="F:ATP hydrolysis activity"/>
    <property type="evidence" value="ECO:0007669"/>
    <property type="project" value="InterPro"/>
</dbReference>
<dbReference type="CDD" id="cd03259">
    <property type="entry name" value="ABC_Carb_Solutes_like"/>
    <property type="match status" value="1"/>
</dbReference>
<accession>A0A1W2LMB0</accession>
<dbReference type="InterPro" id="IPR027417">
    <property type="entry name" value="P-loop_NTPase"/>
</dbReference>
<evidence type="ECO:0000256" key="9">
    <source>
        <dbReference type="ARBA" id="ARBA00066388"/>
    </source>
</evidence>
<dbReference type="GO" id="GO:0005524">
    <property type="term" value="F:ATP binding"/>
    <property type="evidence" value="ECO:0007669"/>
    <property type="project" value="UniProtKB-KW"/>
</dbReference>
<dbReference type="Pfam" id="PF08402">
    <property type="entry name" value="TOBE_2"/>
    <property type="match status" value="1"/>
</dbReference>
<dbReference type="InterPro" id="IPR017871">
    <property type="entry name" value="ABC_transporter-like_CS"/>
</dbReference>
<keyword evidence="3" id="KW-0410">Iron transport</keyword>
<evidence type="ECO:0000256" key="5">
    <source>
        <dbReference type="ARBA" id="ARBA00022840"/>
    </source>
</evidence>
<dbReference type="InterPro" id="IPR008995">
    <property type="entry name" value="Mo/tungstate-bd_C_term_dom"/>
</dbReference>
<evidence type="ECO:0000313" key="11">
    <source>
        <dbReference type="EMBL" id="ONF64088.1"/>
    </source>
</evidence>
<gene>
    <name evidence="11" type="ORF">AVR91_0230775</name>
</gene>
<dbReference type="GO" id="GO:0043190">
    <property type="term" value="C:ATP-binding cassette (ABC) transporter complex"/>
    <property type="evidence" value="ECO:0007669"/>
    <property type="project" value="InterPro"/>
</dbReference>
<proteinExistence type="predicted"/>
<evidence type="ECO:0000256" key="6">
    <source>
        <dbReference type="ARBA" id="ARBA00023004"/>
    </source>
</evidence>
<dbReference type="Proteomes" id="UP000076660">
    <property type="component" value="Unassembled WGS sequence"/>
</dbReference>
<keyword evidence="7" id="KW-0406">Ion transport</keyword>
<dbReference type="Pfam" id="PF00005">
    <property type="entry name" value="ABC_tran"/>
    <property type="match status" value="1"/>
</dbReference>
<dbReference type="InterPro" id="IPR003439">
    <property type="entry name" value="ABC_transporter-like_ATP-bd"/>
</dbReference>
<dbReference type="SUPFAM" id="SSF52540">
    <property type="entry name" value="P-loop containing nucleoside triphosphate hydrolases"/>
    <property type="match status" value="1"/>
</dbReference>
<dbReference type="PROSITE" id="PS50893">
    <property type="entry name" value="ABC_TRANSPORTER_2"/>
    <property type="match status" value="1"/>
</dbReference>
<dbReference type="PANTHER" id="PTHR42781:SF4">
    <property type="entry name" value="SPERMIDINE_PUTRESCINE IMPORT ATP-BINDING PROTEIN POTA"/>
    <property type="match status" value="1"/>
</dbReference>
<keyword evidence="4" id="KW-0547">Nucleotide-binding</keyword>
<keyword evidence="5 11" id="KW-0067">ATP-binding</keyword>
<dbReference type="PANTHER" id="PTHR42781">
    <property type="entry name" value="SPERMIDINE/PUTRESCINE IMPORT ATP-BINDING PROTEIN POTA"/>
    <property type="match status" value="1"/>
</dbReference>
<evidence type="ECO:0000256" key="7">
    <source>
        <dbReference type="ARBA" id="ARBA00023065"/>
    </source>
</evidence>
<dbReference type="GO" id="GO:0015408">
    <property type="term" value="F:ABC-type ferric iron transporter activity"/>
    <property type="evidence" value="ECO:0007669"/>
    <property type="project" value="InterPro"/>
</dbReference>
<dbReference type="EMBL" id="LQMT02000032">
    <property type="protein sequence ID" value="ONF64088.1"/>
    <property type="molecule type" value="Genomic_DNA"/>
</dbReference>
<evidence type="ECO:0000256" key="3">
    <source>
        <dbReference type="ARBA" id="ARBA00022496"/>
    </source>
</evidence>
<protein>
    <recommendedName>
        <fullName evidence="9">ABC-type quaternary amine transporter</fullName>
        <ecNumber evidence="9">7.6.2.9</ecNumber>
    </recommendedName>
</protein>
<dbReference type="RefSeq" id="WP_063274207.1">
    <property type="nucleotide sequence ID" value="NZ_LQMT02000032.1"/>
</dbReference>
<keyword evidence="2" id="KW-1003">Cell membrane</keyword>
<evidence type="ECO:0000256" key="2">
    <source>
        <dbReference type="ARBA" id="ARBA00022475"/>
    </source>
</evidence>